<comment type="caution">
    <text evidence="4">The sequence shown here is derived from an EMBL/GenBank/DDBJ whole genome shotgun (WGS) entry which is preliminary data.</text>
</comment>
<dbReference type="InterPro" id="IPR036890">
    <property type="entry name" value="HATPase_C_sf"/>
</dbReference>
<sequence>MIASESVRSAAAEAPPGRPRPGPGPAACCLPAVPASVPRLRRFARATAARWGLPDGVQDPLALVVTELAANAVRHSGSPDVALLLSTDGFTVTVEVRDTGRWRVASPAGEPDQACGGRGLPLVRAFAADWTLWRTPGGTLAVAELVVLPDR</sequence>
<reference evidence="5" key="1">
    <citation type="journal article" date="2019" name="Int. J. Syst. Evol. Microbiol.">
        <title>The Global Catalogue of Microorganisms (GCM) 10K type strain sequencing project: providing services to taxonomists for standard genome sequencing and annotation.</title>
        <authorList>
            <consortium name="The Broad Institute Genomics Platform"/>
            <consortium name="The Broad Institute Genome Sequencing Center for Infectious Disease"/>
            <person name="Wu L."/>
            <person name="Ma J."/>
        </authorList>
    </citation>
    <scope>NUCLEOTIDE SEQUENCE [LARGE SCALE GENOMIC DNA]</scope>
    <source>
        <strain evidence="5">JCM 4816</strain>
    </source>
</reference>
<dbReference type="Proteomes" id="UP001596174">
    <property type="component" value="Unassembled WGS sequence"/>
</dbReference>
<proteinExistence type="predicted"/>
<evidence type="ECO:0000256" key="1">
    <source>
        <dbReference type="ARBA" id="ARBA00022527"/>
    </source>
</evidence>
<dbReference type="EMBL" id="JBHSQJ010000108">
    <property type="protein sequence ID" value="MFC5910295.1"/>
    <property type="molecule type" value="Genomic_DNA"/>
</dbReference>
<evidence type="ECO:0000256" key="2">
    <source>
        <dbReference type="SAM" id="MobiDB-lite"/>
    </source>
</evidence>
<feature type="region of interest" description="Disordered" evidence="2">
    <location>
        <begin position="1"/>
        <end position="25"/>
    </location>
</feature>
<dbReference type="InterPro" id="IPR050267">
    <property type="entry name" value="Anti-sigma-factor_SerPK"/>
</dbReference>
<keyword evidence="4" id="KW-0067">ATP-binding</keyword>
<feature type="compositionally biased region" description="Low complexity" evidence="2">
    <location>
        <begin position="1"/>
        <end position="15"/>
    </location>
</feature>
<evidence type="ECO:0000259" key="3">
    <source>
        <dbReference type="Pfam" id="PF13581"/>
    </source>
</evidence>
<keyword evidence="1" id="KW-0808">Transferase</keyword>
<accession>A0ABW1G6A5</accession>
<keyword evidence="1" id="KW-0723">Serine/threonine-protein kinase</keyword>
<evidence type="ECO:0000313" key="5">
    <source>
        <dbReference type="Proteomes" id="UP001596174"/>
    </source>
</evidence>
<dbReference type="PANTHER" id="PTHR35526">
    <property type="entry name" value="ANTI-SIGMA-F FACTOR RSBW-RELATED"/>
    <property type="match status" value="1"/>
</dbReference>
<dbReference type="CDD" id="cd16936">
    <property type="entry name" value="HATPase_RsbW-like"/>
    <property type="match status" value="1"/>
</dbReference>
<keyword evidence="1" id="KW-0418">Kinase</keyword>
<organism evidence="4 5">
    <name type="scientific">Streptacidiphilus monticola</name>
    <dbReference type="NCBI Taxonomy" id="2161674"/>
    <lineage>
        <taxon>Bacteria</taxon>
        <taxon>Bacillati</taxon>
        <taxon>Actinomycetota</taxon>
        <taxon>Actinomycetes</taxon>
        <taxon>Kitasatosporales</taxon>
        <taxon>Streptomycetaceae</taxon>
        <taxon>Streptacidiphilus</taxon>
    </lineage>
</organism>
<protein>
    <submittedName>
        <fullName evidence="4">ATP-binding protein</fullName>
    </submittedName>
</protein>
<dbReference type="GO" id="GO:0005524">
    <property type="term" value="F:ATP binding"/>
    <property type="evidence" value="ECO:0007669"/>
    <property type="project" value="UniProtKB-KW"/>
</dbReference>
<gene>
    <name evidence="4" type="ORF">ACFP3V_24120</name>
</gene>
<name>A0ABW1G6A5_9ACTN</name>
<dbReference type="RefSeq" id="WP_380587198.1">
    <property type="nucleotide sequence ID" value="NZ_JBHSQJ010000108.1"/>
</dbReference>
<keyword evidence="5" id="KW-1185">Reference proteome</keyword>
<dbReference type="InterPro" id="IPR003594">
    <property type="entry name" value="HATPase_dom"/>
</dbReference>
<feature type="domain" description="Histidine kinase/HSP90-like ATPase" evidence="3">
    <location>
        <begin position="30"/>
        <end position="139"/>
    </location>
</feature>
<keyword evidence="4" id="KW-0547">Nucleotide-binding</keyword>
<dbReference type="SUPFAM" id="SSF55874">
    <property type="entry name" value="ATPase domain of HSP90 chaperone/DNA topoisomerase II/histidine kinase"/>
    <property type="match status" value="1"/>
</dbReference>
<evidence type="ECO:0000313" key="4">
    <source>
        <dbReference type="EMBL" id="MFC5910295.1"/>
    </source>
</evidence>
<dbReference type="PANTHER" id="PTHR35526:SF3">
    <property type="entry name" value="ANTI-SIGMA-F FACTOR RSBW"/>
    <property type="match status" value="1"/>
</dbReference>
<dbReference type="Gene3D" id="3.30.565.10">
    <property type="entry name" value="Histidine kinase-like ATPase, C-terminal domain"/>
    <property type="match status" value="1"/>
</dbReference>
<dbReference type="Pfam" id="PF13581">
    <property type="entry name" value="HATPase_c_2"/>
    <property type="match status" value="1"/>
</dbReference>